<dbReference type="InterPro" id="IPR036388">
    <property type="entry name" value="WH-like_DNA-bd_sf"/>
</dbReference>
<dbReference type="HOGENOM" id="CLU_031567_2_1_1"/>
<dbReference type="SMART" id="SM00753">
    <property type="entry name" value="PAM"/>
    <property type="match status" value="1"/>
</dbReference>
<dbReference type="VEuPathDB" id="FungiDB:CTRG_06021"/>
<dbReference type="KEGG" id="ctp:CTRG_06021"/>
<dbReference type="GO" id="GO:0003723">
    <property type="term" value="F:RNA binding"/>
    <property type="evidence" value="ECO:0007669"/>
    <property type="project" value="InterPro"/>
</dbReference>
<proteinExistence type="predicted"/>
<dbReference type="PANTHER" id="PTHR12732:SF0">
    <property type="entry name" value="PCI DOMAIN-CONTAINING PROTEIN 2"/>
    <property type="match status" value="1"/>
</dbReference>
<sequence>MQQNMSELIDYIALFANALEKQNPVEFQKCITINPPLSVANIRKEFPEPTEIDLYHIPEKFRPVLICHLKLIKAVYTEKSLDSAFDALEEMIKNLIRASSTQPNWINGPLIQCYKDLIAVYNTKEAKNPENLEDFIQDESGLPWGQAPRKSHLHRLVDICKDGFSLSFGDKNENAELSKKKDIYFFLSNLIKFSIKLGNFNFAESCLTAVKQQANTLPKLDASISNKKYGVAYLYYQGLMALDNGKFSESEKYLDEAIELMADYQDTKSKQLEQILLILIPLKLHNKGQMPSKKVWLKYPSLRVLYRDNFLKAIRQGDIAKFDESMEKFRVVLLKRHLYMLVELLREIVYVQLFRTTFKICSSLNQGDKAHIVALNAFQLALEYSTFHNSQKGDFNFSTDHLYQVTLSDVEYIFGNLVMKGKVKGYIHHQSKRIVFAKGDPFVTTKKGPPSQQQARTNSPTPVSSTAQAKAWG</sequence>
<dbReference type="GO" id="GO:0003690">
    <property type="term" value="F:double-stranded DNA binding"/>
    <property type="evidence" value="ECO:0007669"/>
    <property type="project" value="InterPro"/>
</dbReference>
<dbReference type="GeneID" id="8298592"/>
<dbReference type="EMBL" id="GG692405">
    <property type="protein sequence ID" value="EER30237.1"/>
    <property type="molecule type" value="Genomic_DNA"/>
</dbReference>
<evidence type="ECO:0000313" key="3">
    <source>
        <dbReference type="Proteomes" id="UP000002037"/>
    </source>
</evidence>
<dbReference type="eggNOG" id="KOG2688">
    <property type="taxonomic scope" value="Eukaryota"/>
</dbReference>
<dbReference type="InterPro" id="IPR045114">
    <property type="entry name" value="Csn12-like"/>
</dbReference>
<dbReference type="AlphaFoldDB" id="C5MIX8"/>
<protein>
    <submittedName>
        <fullName evidence="2">Uncharacterized protein</fullName>
    </submittedName>
</protein>
<accession>C5MIX8</accession>
<dbReference type="InterPro" id="IPR011990">
    <property type="entry name" value="TPR-like_helical_dom_sf"/>
</dbReference>
<keyword evidence="3" id="KW-1185">Reference proteome</keyword>
<name>C5MIX8_CANTT</name>
<feature type="compositionally biased region" description="Polar residues" evidence="1">
    <location>
        <begin position="450"/>
        <end position="473"/>
    </location>
</feature>
<gene>
    <name evidence="2" type="ORF">CTRG_06021</name>
</gene>
<evidence type="ECO:0000313" key="2">
    <source>
        <dbReference type="EMBL" id="EER30237.1"/>
    </source>
</evidence>
<dbReference type="Gene3D" id="1.10.10.10">
    <property type="entry name" value="Winged helix-like DNA-binding domain superfamily/Winged helix DNA-binding domain"/>
    <property type="match status" value="1"/>
</dbReference>
<dbReference type="Proteomes" id="UP000002037">
    <property type="component" value="Unassembled WGS sequence"/>
</dbReference>
<dbReference type="PANTHER" id="PTHR12732">
    <property type="entry name" value="UNCHARACTERIZED PROTEASOME COMPONENT REGION PCI-CONTAINING"/>
    <property type="match status" value="1"/>
</dbReference>
<reference evidence="2 3" key="1">
    <citation type="journal article" date="2009" name="Nature">
        <title>Evolution of pathogenicity and sexual reproduction in eight Candida genomes.</title>
        <authorList>
            <person name="Butler G."/>
            <person name="Rasmussen M.D."/>
            <person name="Lin M.F."/>
            <person name="Santos M.A."/>
            <person name="Sakthikumar S."/>
            <person name="Munro C.A."/>
            <person name="Rheinbay E."/>
            <person name="Grabherr M."/>
            <person name="Forche A."/>
            <person name="Reedy J.L."/>
            <person name="Agrafioti I."/>
            <person name="Arnaud M.B."/>
            <person name="Bates S."/>
            <person name="Brown A.J."/>
            <person name="Brunke S."/>
            <person name="Costanzo M.C."/>
            <person name="Fitzpatrick D.A."/>
            <person name="de Groot P.W."/>
            <person name="Harris D."/>
            <person name="Hoyer L.L."/>
            <person name="Hube B."/>
            <person name="Klis F.M."/>
            <person name="Kodira C."/>
            <person name="Lennard N."/>
            <person name="Logue M.E."/>
            <person name="Martin R."/>
            <person name="Neiman A.M."/>
            <person name="Nikolaou E."/>
            <person name="Quail M.A."/>
            <person name="Quinn J."/>
            <person name="Santos M.C."/>
            <person name="Schmitzberger F.F."/>
            <person name="Sherlock G."/>
            <person name="Shah P."/>
            <person name="Silverstein K.A."/>
            <person name="Skrzypek M.S."/>
            <person name="Soll D."/>
            <person name="Staggs R."/>
            <person name="Stansfield I."/>
            <person name="Stumpf M.P."/>
            <person name="Sudbery P.E."/>
            <person name="Srikantha T."/>
            <person name="Zeng Q."/>
            <person name="Berman J."/>
            <person name="Berriman M."/>
            <person name="Heitman J."/>
            <person name="Gow N.A."/>
            <person name="Lorenz M.C."/>
            <person name="Birren B.W."/>
            <person name="Kellis M."/>
            <person name="Cuomo C.A."/>
        </authorList>
    </citation>
    <scope>NUCLEOTIDE SEQUENCE [LARGE SCALE GENOMIC DNA]</scope>
    <source>
        <strain evidence="3">ATCC MYA-3404 / T1</strain>
    </source>
</reference>
<dbReference type="OrthoDB" id="10252687at2759"/>
<dbReference type="RefSeq" id="XP_002546543.1">
    <property type="nucleotide sequence ID" value="XM_002546497.1"/>
</dbReference>
<feature type="region of interest" description="Disordered" evidence="1">
    <location>
        <begin position="444"/>
        <end position="473"/>
    </location>
</feature>
<dbReference type="SUPFAM" id="SSF48452">
    <property type="entry name" value="TPR-like"/>
    <property type="match status" value="1"/>
</dbReference>
<dbReference type="STRING" id="294747.C5MIX8"/>
<evidence type="ECO:0000256" key="1">
    <source>
        <dbReference type="SAM" id="MobiDB-lite"/>
    </source>
</evidence>
<organism evidence="2 3">
    <name type="scientific">Candida tropicalis (strain ATCC MYA-3404 / T1)</name>
    <name type="common">Yeast</name>
    <dbReference type="NCBI Taxonomy" id="294747"/>
    <lineage>
        <taxon>Eukaryota</taxon>
        <taxon>Fungi</taxon>
        <taxon>Dikarya</taxon>
        <taxon>Ascomycota</taxon>
        <taxon>Saccharomycotina</taxon>
        <taxon>Pichiomycetes</taxon>
        <taxon>Debaryomycetaceae</taxon>
        <taxon>Candida/Lodderomyces clade</taxon>
        <taxon>Candida</taxon>
    </lineage>
</organism>